<reference evidence="3" key="1">
    <citation type="submission" date="2023-11" db="EMBL/GenBank/DDBJ databases">
        <title>Genome assemblies of two species of porcelain crab, Petrolisthes cinctipes and Petrolisthes manimaculis (Anomura: Porcellanidae).</title>
        <authorList>
            <person name="Angst P."/>
        </authorList>
    </citation>
    <scope>NUCLEOTIDE SEQUENCE</scope>
    <source>
        <strain evidence="3">PB745_02</strain>
        <tissue evidence="3">Gill</tissue>
    </source>
</reference>
<evidence type="ECO:0000313" key="3">
    <source>
        <dbReference type="EMBL" id="KAK4304896.1"/>
    </source>
</evidence>
<dbReference type="GO" id="GO:0016020">
    <property type="term" value="C:membrane"/>
    <property type="evidence" value="ECO:0007669"/>
    <property type="project" value="InterPro"/>
</dbReference>
<comment type="caution">
    <text evidence="3">The sequence shown here is derived from an EMBL/GenBank/DDBJ whole genome shotgun (WGS) entry which is preliminary data.</text>
</comment>
<keyword evidence="4" id="KW-1185">Reference proteome</keyword>
<dbReference type="GO" id="GO:0005230">
    <property type="term" value="F:extracellular ligand-gated monoatomic ion channel activity"/>
    <property type="evidence" value="ECO:0007669"/>
    <property type="project" value="InterPro"/>
</dbReference>
<dbReference type="PANTHER" id="PTHR18945">
    <property type="entry name" value="NEUROTRANSMITTER GATED ION CHANNEL"/>
    <property type="match status" value="1"/>
</dbReference>
<dbReference type="GO" id="GO:0004888">
    <property type="term" value="F:transmembrane signaling receptor activity"/>
    <property type="evidence" value="ECO:0007669"/>
    <property type="project" value="InterPro"/>
</dbReference>
<gene>
    <name evidence="3" type="ORF">Pmani_023202</name>
</gene>
<dbReference type="InterPro" id="IPR006202">
    <property type="entry name" value="Neur_chan_lig-bd"/>
</dbReference>
<dbReference type="InterPro" id="IPR006201">
    <property type="entry name" value="Neur_channel"/>
</dbReference>
<dbReference type="EMBL" id="JAWZYT010002366">
    <property type="protein sequence ID" value="KAK4304896.1"/>
    <property type="molecule type" value="Genomic_DNA"/>
</dbReference>
<proteinExistence type="predicted"/>
<name>A0AAE1U1D1_9EUCA</name>
<dbReference type="Pfam" id="PF02931">
    <property type="entry name" value="Neur_chan_LBD"/>
    <property type="match status" value="1"/>
</dbReference>
<dbReference type="Proteomes" id="UP001292094">
    <property type="component" value="Unassembled WGS sequence"/>
</dbReference>
<feature type="region of interest" description="Disordered" evidence="1">
    <location>
        <begin position="129"/>
        <end position="149"/>
    </location>
</feature>
<protein>
    <recommendedName>
        <fullName evidence="2">Neurotransmitter-gated ion-channel ligand-binding domain-containing protein</fullName>
    </recommendedName>
</protein>
<organism evidence="3 4">
    <name type="scientific">Petrolisthes manimaculis</name>
    <dbReference type="NCBI Taxonomy" id="1843537"/>
    <lineage>
        <taxon>Eukaryota</taxon>
        <taxon>Metazoa</taxon>
        <taxon>Ecdysozoa</taxon>
        <taxon>Arthropoda</taxon>
        <taxon>Crustacea</taxon>
        <taxon>Multicrustacea</taxon>
        <taxon>Malacostraca</taxon>
        <taxon>Eumalacostraca</taxon>
        <taxon>Eucarida</taxon>
        <taxon>Decapoda</taxon>
        <taxon>Pleocyemata</taxon>
        <taxon>Anomura</taxon>
        <taxon>Galatheoidea</taxon>
        <taxon>Porcellanidae</taxon>
        <taxon>Petrolisthes</taxon>
    </lineage>
</organism>
<evidence type="ECO:0000256" key="1">
    <source>
        <dbReference type="SAM" id="MobiDB-lite"/>
    </source>
</evidence>
<dbReference type="Gene3D" id="2.70.170.10">
    <property type="entry name" value="Neurotransmitter-gated ion-channel ligand-binding domain"/>
    <property type="match status" value="1"/>
</dbReference>
<accession>A0AAE1U1D1</accession>
<evidence type="ECO:0000313" key="4">
    <source>
        <dbReference type="Proteomes" id="UP001292094"/>
    </source>
</evidence>
<evidence type="ECO:0000259" key="2">
    <source>
        <dbReference type="Pfam" id="PF02931"/>
    </source>
</evidence>
<sequence length="196" mass="21548">MHGRECEGECGEWKEEWLDAHLSWNASDFAGIRAVRVPGYRVWRPDVVLLNGGEEQQANMNVVVGSGGGVRWVRQGRYTSHCLLTSPTSPSTHTPAHSPGPHELRCSPVTWPLLLPPWQLDLGEGSGEGELGDLSSYQPPRRVPGDRILGGRGASPDLPCCPEPRPCLTFTLKIRRRPTHHLLNIVLPCIIMNGLG</sequence>
<dbReference type="AlphaFoldDB" id="A0AAE1U1D1"/>
<feature type="domain" description="Neurotransmitter-gated ion-channel ligand-binding" evidence="2">
    <location>
        <begin position="14"/>
        <end position="84"/>
    </location>
</feature>
<dbReference type="InterPro" id="IPR036734">
    <property type="entry name" value="Neur_chan_lig-bd_sf"/>
</dbReference>
<dbReference type="SUPFAM" id="SSF63712">
    <property type="entry name" value="Nicotinic receptor ligand binding domain-like"/>
    <property type="match status" value="1"/>
</dbReference>